<reference evidence="8" key="5">
    <citation type="submission" date="2015-06" db="UniProtKB">
        <authorList>
            <consortium name="EnsemblFungi"/>
        </authorList>
    </citation>
    <scope>IDENTIFICATION</scope>
    <source>
        <strain evidence="8">ATCC 64411</strain>
    </source>
</reference>
<dbReference type="Pfam" id="PF00856">
    <property type="entry name" value="SET"/>
    <property type="match status" value="1"/>
</dbReference>
<proteinExistence type="predicted"/>
<dbReference type="GO" id="GO:0008270">
    <property type="term" value="F:zinc ion binding"/>
    <property type="evidence" value="ECO:0007669"/>
    <property type="project" value="UniProtKB-KW"/>
</dbReference>
<dbReference type="EMBL" id="GL876966">
    <property type="protein sequence ID" value="KLU81522.1"/>
    <property type="molecule type" value="Genomic_DNA"/>
</dbReference>
<sequence length="544" mass="60026">MAATSDAEKHAGITVHGTKGFSPGRCLRATRDYEPGELIATFDDPLVAFPDAAGSKTTCHHCLVRNVKLFGCAGCEKAVSYCGSECQRANWKLVHSKECKVFRKVRAAVGKDWLPTPVRALVQILFRLSEVQDVVANLEGHSDKFRARKELWENMKLQAYAGLHYVGRKEDDANLNLAAEILCKIQTNSFDRFDADTGQSGTFLDPLLAMANHSCIPNAVVLFWKRKAYLRAEMPVKAGDGITISYIDYTKPLAFRRQDLDLYHFSCACPRCMNDMDVYQVCGASPMLKSNDATISPGAERLGSRPVSAGPSDQEAWRARVEAIYAESAGNPFEKPKVNPTVGERLDKLRDDWEMCRPLIDAKLWALEPLAKTIRSATMYYLAADRLANALATSCLAALYCDPVQYVAPFKQLRLTGLMLIAKVLTQTSVPDTESLRKGAHPDVVVAMNKSDQASMLHAILLLVTSLAPKGHSTEWVVLEEAKVMLSGIESIAGRENDALLLRQWVADPERDGPAKTFFRERVLSPIEELAHLAPLVIAADVDS</sequence>
<dbReference type="Gene3D" id="6.10.140.2220">
    <property type="match status" value="1"/>
</dbReference>
<evidence type="ECO:0000259" key="6">
    <source>
        <dbReference type="PROSITE" id="PS50865"/>
    </source>
</evidence>
<dbReference type="EnsemblFungi" id="MAPG_00609T1">
    <property type="protein sequence ID" value="MAPG_00609T1"/>
    <property type="gene ID" value="MAPG_00609"/>
</dbReference>
<dbReference type="Gene3D" id="1.10.220.160">
    <property type="match status" value="1"/>
</dbReference>
<dbReference type="EMBL" id="GL876966">
    <property type="protein sequence ID" value="KLU81523.1"/>
    <property type="molecule type" value="Genomic_DNA"/>
</dbReference>
<dbReference type="STRING" id="644358.A0A0C4CS89"/>
<dbReference type="OrthoDB" id="265717at2759"/>
<reference evidence="8" key="4">
    <citation type="journal article" date="2015" name="G3 (Bethesda)">
        <title>Genome sequences of three phytopathogenic species of the Magnaporthaceae family of fungi.</title>
        <authorList>
            <person name="Okagaki L.H."/>
            <person name="Nunes C.C."/>
            <person name="Sailsbery J."/>
            <person name="Clay B."/>
            <person name="Brown D."/>
            <person name="John T."/>
            <person name="Oh Y."/>
            <person name="Young N."/>
            <person name="Fitzgerald M."/>
            <person name="Haas B.J."/>
            <person name="Zeng Q."/>
            <person name="Young S."/>
            <person name="Adiconis X."/>
            <person name="Fan L."/>
            <person name="Levin J.Z."/>
            <person name="Mitchell T.K."/>
            <person name="Okubara P.A."/>
            <person name="Farman M.L."/>
            <person name="Kohn L.M."/>
            <person name="Birren B."/>
            <person name="Ma L.-J."/>
            <person name="Dean R.A."/>
        </authorList>
    </citation>
    <scope>NUCLEOTIDE SEQUENCE</scope>
    <source>
        <strain evidence="8">ATCC 64411 / 73-15</strain>
    </source>
</reference>
<dbReference type="SUPFAM" id="SSF82199">
    <property type="entry name" value="SET domain"/>
    <property type="match status" value="1"/>
</dbReference>
<feature type="domain" description="MYND-type" evidence="6">
    <location>
        <begin position="59"/>
        <end position="99"/>
    </location>
</feature>
<evidence type="ECO:0000313" key="9">
    <source>
        <dbReference type="Proteomes" id="UP000011715"/>
    </source>
</evidence>
<reference evidence="7" key="3">
    <citation type="submission" date="2011-03" db="EMBL/GenBank/DDBJ databases">
        <title>Annotation of Magnaporthe poae ATCC 64411.</title>
        <authorList>
            <person name="Ma L.-J."/>
            <person name="Dead R."/>
            <person name="Young S.K."/>
            <person name="Zeng Q."/>
            <person name="Gargeya S."/>
            <person name="Fitzgerald M."/>
            <person name="Haas B."/>
            <person name="Abouelleil A."/>
            <person name="Alvarado L."/>
            <person name="Arachchi H.M."/>
            <person name="Berlin A."/>
            <person name="Brown A."/>
            <person name="Chapman S.B."/>
            <person name="Chen Z."/>
            <person name="Dunbar C."/>
            <person name="Freedman E."/>
            <person name="Gearin G."/>
            <person name="Gellesch M."/>
            <person name="Goldberg J."/>
            <person name="Griggs A."/>
            <person name="Gujja S."/>
            <person name="Heiman D."/>
            <person name="Howarth C."/>
            <person name="Larson L."/>
            <person name="Lui A."/>
            <person name="MacDonald P.J.P."/>
            <person name="Mehta T."/>
            <person name="Montmayeur A."/>
            <person name="Murphy C."/>
            <person name="Neiman D."/>
            <person name="Pearson M."/>
            <person name="Priest M."/>
            <person name="Roberts A."/>
            <person name="Saif S."/>
            <person name="Shea T."/>
            <person name="Shenoy N."/>
            <person name="Sisk P."/>
            <person name="Stolte C."/>
            <person name="Sykes S."/>
            <person name="Yandava C."/>
            <person name="Wortman J."/>
            <person name="Nusbaum C."/>
            <person name="Birren B."/>
        </authorList>
    </citation>
    <scope>NUCLEOTIDE SEQUENCE</scope>
    <source>
        <strain evidence="7">ATCC 64411</strain>
    </source>
</reference>
<dbReference type="EnsemblFungi" id="MAPG_00609T0">
    <property type="protein sequence ID" value="MAPG_00609T0"/>
    <property type="gene ID" value="MAPG_00609"/>
</dbReference>
<dbReference type="Pfam" id="PF01753">
    <property type="entry name" value="zf-MYND"/>
    <property type="match status" value="1"/>
</dbReference>
<dbReference type="InterPro" id="IPR050869">
    <property type="entry name" value="H3K4_H4K5_MeTrfase"/>
</dbReference>
<keyword evidence="3" id="KW-0862">Zinc</keyword>
<keyword evidence="1" id="KW-0479">Metal-binding</keyword>
<dbReference type="PANTHER" id="PTHR12197:SF251">
    <property type="entry name" value="EG:BACR7C10.4 PROTEIN"/>
    <property type="match status" value="1"/>
</dbReference>
<evidence type="ECO:0000313" key="8">
    <source>
        <dbReference type="EnsemblFungi" id="MAPG_00609T0"/>
    </source>
</evidence>
<evidence type="ECO:0000259" key="5">
    <source>
        <dbReference type="PROSITE" id="PS50280"/>
    </source>
</evidence>
<evidence type="ECO:0000256" key="2">
    <source>
        <dbReference type="ARBA" id="ARBA00022771"/>
    </source>
</evidence>
<reference evidence="9" key="2">
    <citation type="submission" date="2010-05" db="EMBL/GenBank/DDBJ databases">
        <title>The genome sequence of Magnaporthe poae strain ATCC 64411.</title>
        <authorList>
            <person name="Ma L.-J."/>
            <person name="Dead R."/>
            <person name="Young S."/>
            <person name="Zeng Q."/>
            <person name="Koehrsen M."/>
            <person name="Alvarado L."/>
            <person name="Berlin A."/>
            <person name="Chapman S.B."/>
            <person name="Chen Z."/>
            <person name="Freedman E."/>
            <person name="Gellesch M."/>
            <person name="Goldberg J."/>
            <person name="Griggs A."/>
            <person name="Gujja S."/>
            <person name="Heilman E.R."/>
            <person name="Heiman D."/>
            <person name="Hepburn T."/>
            <person name="Howarth C."/>
            <person name="Jen D."/>
            <person name="Larson L."/>
            <person name="Mehta T."/>
            <person name="Neiman D."/>
            <person name="Pearson M."/>
            <person name="Roberts A."/>
            <person name="Saif S."/>
            <person name="Shea T."/>
            <person name="Shenoy N."/>
            <person name="Sisk P."/>
            <person name="Stolte C."/>
            <person name="Sykes S."/>
            <person name="Walk T."/>
            <person name="White J."/>
            <person name="Yandava C."/>
            <person name="Haas B."/>
            <person name="Nusbaum C."/>
            <person name="Birren B."/>
        </authorList>
    </citation>
    <scope>NUCLEOTIDE SEQUENCE [LARGE SCALE GENOMIC DNA]</scope>
    <source>
        <strain evidence="9">ATCC 64411 / 73-15</strain>
    </source>
</reference>
<gene>
    <name evidence="7" type="ORF">MAPG_00609</name>
</gene>
<protein>
    <submittedName>
        <fullName evidence="7 8">Uncharacterized protein</fullName>
    </submittedName>
</protein>
<dbReference type="AlphaFoldDB" id="A0A0C4CS89"/>
<keyword evidence="2 4" id="KW-0863">Zinc-finger</keyword>
<dbReference type="PANTHER" id="PTHR12197">
    <property type="entry name" value="HISTONE-LYSINE N-METHYLTRANSFERASE SMYD"/>
    <property type="match status" value="1"/>
</dbReference>
<dbReference type="InterPro" id="IPR002893">
    <property type="entry name" value="Znf_MYND"/>
</dbReference>
<evidence type="ECO:0000256" key="3">
    <source>
        <dbReference type="ARBA" id="ARBA00022833"/>
    </source>
</evidence>
<dbReference type="PROSITE" id="PS50280">
    <property type="entry name" value="SET"/>
    <property type="match status" value="1"/>
</dbReference>
<dbReference type="PROSITE" id="PS50865">
    <property type="entry name" value="ZF_MYND_2"/>
    <property type="match status" value="1"/>
</dbReference>
<dbReference type="GO" id="GO:0005634">
    <property type="term" value="C:nucleus"/>
    <property type="evidence" value="ECO:0007669"/>
    <property type="project" value="TreeGrafter"/>
</dbReference>
<evidence type="ECO:0000256" key="4">
    <source>
        <dbReference type="PROSITE-ProRule" id="PRU00134"/>
    </source>
</evidence>
<dbReference type="InterPro" id="IPR046341">
    <property type="entry name" value="SET_dom_sf"/>
</dbReference>
<dbReference type="InterPro" id="IPR001214">
    <property type="entry name" value="SET_dom"/>
</dbReference>
<dbReference type="Gene3D" id="2.170.270.10">
    <property type="entry name" value="SET domain"/>
    <property type="match status" value="1"/>
</dbReference>
<organism evidence="8 9">
    <name type="scientific">Magnaporthiopsis poae (strain ATCC 64411 / 73-15)</name>
    <name type="common">Kentucky bluegrass fungus</name>
    <name type="synonym">Magnaporthe poae</name>
    <dbReference type="NCBI Taxonomy" id="644358"/>
    <lineage>
        <taxon>Eukaryota</taxon>
        <taxon>Fungi</taxon>
        <taxon>Dikarya</taxon>
        <taxon>Ascomycota</taxon>
        <taxon>Pezizomycotina</taxon>
        <taxon>Sordariomycetes</taxon>
        <taxon>Sordariomycetidae</taxon>
        <taxon>Magnaporthales</taxon>
        <taxon>Magnaporthaceae</taxon>
        <taxon>Magnaporthiopsis</taxon>
    </lineage>
</organism>
<evidence type="ECO:0000313" key="7">
    <source>
        <dbReference type="EMBL" id="KLU81522.1"/>
    </source>
</evidence>
<dbReference type="OMA" id="CKIQNNS"/>
<dbReference type="Proteomes" id="UP000011715">
    <property type="component" value="Unassembled WGS sequence"/>
</dbReference>
<dbReference type="VEuPathDB" id="FungiDB:MAPG_00609"/>
<accession>A0A0C4CS89</accession>
<dbReference type="eggNOG" id="KOG2084">
    <property type="taxonomic scope" value="Eukaryota"/>
</dbReference>
<evidence type="ECO:0000256" key="1">
    <source>
        <dbReference type="ARBA" id="ARBA00022723"/>
    </source>
</evidence>
<dbReference type="SMART" id="SM00317">
    <property type="entry name" value="SET"/>
    <property type="match status" value="1"/>
</dbReference>
<keyword evidence="9" id="KW-1185">Reference proteome</keyword>
<reference evidence="7" key="1">
    <citation type="submission" date="2010-05" db="EMBL/GenBank/DDBJ databases">
        <title>The Genome Sequence of Magnaporthe poae strain ATCC 64411.</title>
        <authorList>
            <consortium name="The Broad Institute Genome Sequencing Platform"/>
            <consortium name="Broad Institute Genome Sequencing Center for Infectious Disease"/>
            <person name="Ma L.-J."/>
            <person name="Dead R."/>
            <person name="Young S."/>
            <person name="Zeng Q."/>
            <person name="Koehrsen M."/>
            <person name="Alvarado L."/>
            <person name="Berlin A."/>
            <person name="Chapman S.B."/>
            <person name="Chen Z."/>
            <person name="Freedman E."/>
            <person name="Gellesch M."/>
            <person name="Goldberg J."/>
            <person name="Griggs A."/>
            <person name="Gujja S."/>
            <person name="Heilman E.R."/>
            <person name="Heiman D."/>
            <person name="Hepburn T."/>
            <person name="Howarth C."/>
            <person name="Jen D."/>
            <person name="Larson L."/>
            <person name="Mehta T."/>
            <person name="Neiman D."/>
            <person name="Pearson M."/>
            <person name="Roberts A."/>
            <person name="Saif S."/>
            <person name="Shea T."/>
            <person name="Shenoy N."/>
            <person name="Sisk P."/>
            <person name="Stolte C."/>
            <person name="Sykes S."/>
            <person name="Walk T."/>
            <person name="White J."/>
            <person name="Yandava C."/>
            <person name="Haas B."/>
            <person name="Nusbaum C."/>
            <person name="Birren B."/>
        </authorList>
    </citation>
    <scope>NUCLEOTIDE SEQUENCE</scope>
    <source>
        <strain evidence="7">ATCC 64411</strain>
    </source>
</reference>
<name>A0A0C4CS89_MAGP6</name>
<dbReference type="EMBL" id="ADBL01000144">
    <property type="status" value="NOT_ANNOTATED_CDS"/>
    <property type="molecule type" value="Genomic_DNA"/>
</dbReference>
<feature type="domain" description="SET" evidence="5">
    <location>
        <begin position="11"/>
        <end position="247"/>
    </location>
</feature>